<gene>
    <name evidence="1" type="ORF">NCTC13193_02585</name>
</gene>
<dbReference type="Proteomes" id="UP000270487">
    <property type="component" value="Chromosome"/>
</dbReference>
<protein>
    <submittedName>
        <fullName evidence="1">Uncharacterized protein</fullName>
    </submittedName>
</protein>
<name>A0A3S5ARP2_SERFO</name>
<dbReference type="Gene3D" id="1.10.260.40">
    <property type="entry name" value="lambda repressor-like DNA-binding domains"/>
    <property type="match status" value="1"/>
</dbReference>
<dbReference type="SUPFAM" id="SSF47413">
    <property type="entry name" value="lambda repressor-like DNA-binding domains"/>
    <property type="match status" value="1"/>
</dbReference>
<sequence>MSSAIGEKLALVRESERLNRKQFAEITDVPYSSLTYYESGRSTPPTDITMKIFSHHRFQKYALWFFTNQIAPESGQIAPALAHFGQGDITSQHSDQKTG</sequence>
<reference evidence="1 2" key="1">
    <citation type="submission" date="2018-12" db="EMBL/GenBank/DDBJ databases">
        <authorList>
            <consortium name="Pathogen Informatics"/>
        </authorList>
    </citation>
    <scope>NUCLEOTIDE SEQUENCE [LARGE SCALE GENOMIC DNA]</scope>
    <source>
        <strain evidence="1 2">NCTC13193</strain>
    </source>
</reference>
<organism evidence="1 2">
    <name type="scientific">Serratia fonticola</name>
    <dbReference type="NCBI Taxonomy" id="47917"/>
    <lineage>
        <taxon>Bacteria</taxon>
        <taxon>Pseudomonadati</taxon>
        <taxon>Pseudomonadota</taxon>
        <taxon>Gammaproteobacteria</taxon>
        <taxon>Enterobacterales</taxon>
        <taxon>Yersiniaceae</taxon>
        <taxon>Serratia</taxon>
    </lineage>
</organism>
<dbReference type="CDD" id="cd00093">
    <property type="entry name" value="HTH_XRE"/>
    <property type="match status" value="1"/>
</dbReference>
<dbReference type="InterPro" id="IPR010982">
    <property type="entry name" value="Lambda_DNA-bd_dom_sf"/>
</dbReference>
<dbReference type="EMBL" id="LR134492">
    <property type="protein sequence ID" value="VEI69212.1"/>
    <property type="molecule type" value="Genomic_DNA"/>
</dbReference>
<dbReference type="PROSITE" id="PS50943">
    <property type="entry name" value="HTH_CROC1"/>
    <property type="match status" value="1"/>
</dbReference>
<evidence type="ECO:0000313" key="2">
    <source>
        <dbReference type="Proteomes" id="UP000270487"/>
    </source>
</evidence>
<proteinExistence type="predicted"/>
<dbReference type="InterPro" id="IPR001387">
    <property type="entry name" value="Cro/C1-type_HTH"/>
</dbReference>
<dbReference type="RefSeq" id="WP_071680429.1">
    <property type="nucleotide sequence ID" value="NZ_CP040182.1"/>
</dbReference>
<evidence type="ECO:0000313" key="1">
    <source>
        <dbReference type="EMBL" id="VEI69212.1"/>
    </source>
</evidence>
<accession>A0A3S5ARP2</accession>
<dbReference type="AlphaFoldDB" id="A0A3S5ARP2"/>
<dbReference type="GO" id="GO:0003677">
    <property type="term" value="F:DNA binding"/>
    <property type="evidence" value="ECO:0007669"/>
    <property type="project" value="InterPro"/>
</dbReference>